<feature type="transmembrane region" description="Helical" evidence="1">
    <location>
        <begin position="62"/>
        <end position="81"/>
    </location>
</feature>
<feature type="transmembrane region" description="Helical" evidence="1">
    <location>
        <begin position="93"/>
        <end position="113"/>
    </location>
</feature>
<dbReference type="HOGENOM" id="CLU_862723_0_0_11"/>
<organism evidence="3 4">
    <name type="scientific">Kutzneria albida DSM 43870</name>
    <dbReference type="NCBI Taxonomy" id="1449976"/>
    <lineage>
        <taxon>Bacteria</taxon>
        <taxon>Bacillati</taxon>
        <taxon>Actinomycetota</taxon>
        <taxon>Actinomycetes</taxon>
        <taxon>Pseudonocardiales</taxon>
        <taxon>Pseudonocardiaceae</taxon>
        <taxon>Kutzneria</taxon>
    </lineage>
</organism>
<feature type="transmembrane region" description="Helical" evidence="1">
    <location>
        <begin position="32"/>
        <end position="50"/>
    </location>
</feature>
<dbReference type="eggNOG" id="ENOG5033IXZ">
    <property type="taxonomic scope" value="Bacteria"/>
</dbReference>
<feature type="transmembrane region" description="Helical" evidence="1">
    <location>
        <begin position="6"/>
        <end position="25"/>
    </location>
</feature>
<evidence type="ECO:0000313" key="3">
    <source>
        <dbReference type="EMBL" id="AHH97910.1"/>
    </source>
</evidence>
<accession>W5WAW8</accession>
<evidence type="ECO:0000256" key="1">
    <source>
        <dbReference type="SAM" id="Phobius"/>
    </source>
</evidence>
<proteinExistence type="predicted"/>
<sequence>MVNVFYLASCLLGMLTLLFRFPAFGARRRQPWAWTVYASINAVTLLVMLNGRMPLAPAAAQVLIWSVVVSAVVALATPYYWRPRPSWDRALRVLGCFDIANVLAAALMTRLAAVNPAGAYWVLLYLLPTLLGTAVFVHRCWRVSRSWLACLVGAFALAALGYRLAEAFVPTTPLIALLGRVPWSWFDQWWAYLRLRPLHRALRQVNPEAVLVSRRKWFDPHHRVRRAVLELDEWRWALTSRFDPAVRDAADSLGRQAGLGGQELAVVVEAAQLKAALSSTATREREPDGAAADGTGLAEECAWWLAVARAYRRSPVVVAAQP</sequence>
<dbReference type="InterPro" id="IPR046675">
    <property type="entry name" value="DUF6545"/>
</dbReference>
<reference evidence="3 4" key="1">
    <citation type="journal article" date="2014" name="BMC Genomics">
        <title>Complete genome sequence of producer of the glycopeptide antibiotic Aculeximycin Kutzneria albida DSM 43870T, a representative of minor genus of Pseudonocardiaceae.</title>
        <authorList>
            <person name="Rebets Y."/>
            <person name="Tokovenko B."/>
            <person name="Lushchyk I."/>
            <person name="Ruckert C."/>
            <person name="Zaburannyi N."/>
            <person name="Bechthold A."/>
            <person name="Kalinowski J."/>
            <person name="Luzhetskyy A."/>
        </authorList>
    </citation>
    <scope>NUCLEOTIDE SEQUENCE [LARGE SCALE GENOMIC DNA]</scope>
    <source>
        <strain evidence="3">DSM 43870</strain>
    </source>
</reference>
<dbReference type="Pfam" id="PF20182">
    <property type="entry name" value="DUF6545"/>
    <property type="match status" value="1"/>
</dbReference>
<keyword evidence="1" id="KW-1133">Transmembrane helix</keyword>
<feature type="domain" description="DUF6545" evidence="2">
    <location>
        <begin position="185"/>
        <end position="313"/>
    </location>
</feature>
<name>W5WAW8_9PSEU</name>
<evidence type="ECO:0000259" key="2">
    <source>
        <dbReference type="Pfam" id="PF20182"/>
    </source>
</evidence>
<keyword evidence="1" id="KW-0472">Membrane</keyword>
<protein>
    <recommendedName>
        <fullName evidence="2">DUF6545 domain-containing protein</fullName>
    </recommendedName>
</protein>
<dbReference type="EMBL" id="CP007155">
    <property type="protein sequence ID" value="AHH97910.1"/>
    <property type="molecule type" value="Genomic_DNA"/>
</dbReference>
<feature type="transmembrane region" description="Helical" evidence="1">
    <location>
        <begin position="146"/>
        <end position="165"/>
    </location>
</feature>
<keyword evidence="1" id="KW-0812">Transmembrane</keyword>
<evidence type="ECO:0000313" key="4">
    <source>
        <dbReference type="Proteomes" id="UP000019225"/>
    </source>
</evidence>
<dbReference type="Proteomes" id="UP000019225">
    <property type="component" value="Chromosome"/>
</dbReference>
<dbReference type="AlphaFoldDB" id="W5WAW8"/>
<gene>
    <name evidence="3" type="ORF">KALB_4548</name>
</gene>
<keyword evidence="4" id="KW-1185">Reference proteome</keyword>
<dbReference type="KEGG" id="kal:KALB_4548"/>
<feature type="transmembrane region" description="Helical" evidence="1">
    <location>
        <begin position="119"/>
        <end position="137"/>
    </location>
</feature>
<dbReference type="STRING" id="1449976.KALB_4548"/>